<sequence>MKRIIAAAVIGAALVATTQVAQTATRKVGIASWYKMGKVTANGERFNPNGLTAAHRFLPFGTVVRVTNLRNGRKVVVRINDRGPFIKNRIIDLAYGAARRIGLNRSGIAKVRLDIIKTK</sequence>
<keyword evidence="4" id="KW-0449">Lipoprotein</keyword>
<proteinExistence type="inferred from homology"/>
<dbReference type="NCBIfam" id="TIGR00413">
    <property type="entry name" value="rlpA"/>
    <property type="match status" value="1"/>
</dbReference>
<gene>
    <name evidence="4" type="ORF">MNBD_ALPHA08-473</name>
</gene>
<reference evidence="4" key="1">
    <citation type="submission" date="2018-06" db="EMBL/GenBank/DDBJ databases">
        <authorList>
            <person name="Zhirakovskaya E."/>
        </authorList>
    </citation>
    <scope>NUCLEOTIDE SEQUENCE</scope>
</reference>
<dbReference type="AlphaFoldDB" id="A0A3B0R2Y9"/>
<dbReference type="GO" id="GO:0016829">
    <property type="term" value="F:lyase activity"/>
    <property type="evidence" value="ECO:0007669"/>
    <property type="project" value="UniProtKB-KW"/>
</dbReference>
<evidence type="ECO:0000256" key="2">
    <source>
        <dbReference type="ARBA" id="ARBA00023316"/>
    </source>
</evidence>
<dbReference type="Pfam" id="PF03330">
    <property type="entry name" value="DPBB_1"/>
    <property type="match status" value="1"/>
</dbReference>
<dbReference type="Gene3D" id="2.40.40.10">
    <property type="entry name" value="RlpA-like domain"/>
    <property type="match status" value="1"/>
</dbReference>
<dbReference type="PANTHER" id="PTHR34183">
    <property type="entry name" value="ENDOLYTIC PEPTIDOGLYCAN TRANSGLYCOSYLASE RLPA"/>
    <property type="match status" value="1"/>
</dbReference>
<dbReference type="CDD" id="cd22268">
    <property type="entry name" value="DPBB_RlpA-like"/>
    <property type="match status" value="1"/>
</dbReference>
<dbReference type="InterPro" id="IPR009009">
    <property type="entry name" value="RlpA-like_DPBB"/>
</dbReference>
<keyword evidence="2" id="KW-0961">Cell wall biogenesis/degradation</keyword>
<dbReference type="GO" id="GO:0071555">
    <property type="term" value="P:cell wall organization"/>
    <property type="evidence" value="ECO:0007669"/>
    <property type="project" value="UniProtKB-KW"/>
</dbReference>
<keyword evidence="1" id="KW-0456">Lyase</keyword>
<dbReference type="EMBL" id="UOEC01000014">
    <property type="protein sequence ID" value="VAV86832.1"/>
    <property type="molecule type" value="Genomic_DNA"/>
</dbReference>
<dbReference type="SUPFAM" id="SSF50685">
    <property type="entry name" value="Barwin-like endoglucanases"/>
    <property type="match status" value="1"/>
</dbReference>
<name>A0A3B0R2Y9_9ZZZZ</name>
<organism evidence="4">
    <name type="scientific">hydrothermal vent metagenome</name>
    <dbReference type="NCBI Taxonomy" id="652676"/>
    <lineage>
        <taxon>unclassified sequences</taxon>
        <taxon>metagenomes</taxon>
        <taxon>ecological metagenomes</taxon>
    </lineage>
</organism>
<evidence type="ECO:0000313" key="4">
    <source>
        <dbReference type="EMBL" id="VAV86832.1"/>
    </source>
</evidence>
<dbReference type="HAMAP" id="MF_02071">
    <property type="entry name" value="RlpA"/>
    <property type="match status" value="1"/>
</dbReference>
<evidence type="ECO:0000259" key="3">
    <source>
        <dbReference type="Pfam" id="PF03330"/>
    </source>
</evidence>
<feature type="domain" description="RlpA-like protein double-psi beta-barrel" evidence="3">
    <location>
        <begin position="28"/>
        <end position="112"/>
    </location>
</feature>
<dbReference type="PANTHER" id="PTHR34183:SF8">
    <property type="entry name" value="ENDOLYTIC PEPTIDOGLYCAN TRANSGLYCOSYLASE RLPA-RELATED"/>
    <property type="match status" value="1"/>
</dbReference>
<dbReference type="InterPro" id="IPR012997">
    <property type="entry name" value="RplA"/>
</dbReference>
<dbReference type="InterPro" id="IPR034718">
    <property type="entry name" value="RlpA"/>
</dbReference>
<dbReference type="InterPro" id="IPR036908">
    <property type="entry name" value="RlpA-like_sf"/>
</dbReference>
<protein>
    <submittedName>
        <fullName evidence="4">Septum-associated rare lipoprotein A</fullName>
    </submittedName>
</protein>
<evidence type="ECO:0000256" key="1">
    <source>
        <dbReference type="ARBA" id="ARBA00023239"/>
    </source>
</evidence>
<accession>A0A3B0R2Y9</accession>